<keyword evidence="3" id="KW-1185">Reference proteome</keyword>
<dbReference type="HOGENOM" id="CLU_2312719_0_0_1"/>
<accession>M2QH71</accession>
<evidence type="ECO:0000313" key="3">
    <source>
        <dbReference type="Proteomes" id="UP000016930"/>
    </source>
</evidence>
<reference evidence="2 3" key="1">
    <citation type="journal article" date="2012" name="Proc. Natl. Acad. Sci. U.S.A.">
        <title>Comparative genomics of Ceriporiopsis subvermispora and Phanerochaete chrysosporium provide insight into selective ligninolysis.</title>
        <authorList>
            <person name="Fernandez-Fueyo E."/>
            <person name="Ruiz-Duenas F.J."/>
            <person name="Ferreira P."/>
            <person name="Floudas D."/>
            <person name="Hibbett D.S."/>
            <person name="Canessa P."/>
            <person name="Larrondo L.F."/>
            <person name="James T.Y."/>
            <person name="Seelenfreund D."/>
            <person name="Lobos S."/>
            <person name="Polanco R."/>
            <person name="Tello M."/>
            <person name="Honda Y."/>
            <person name="Watanabe T."/>
            <person name="Watanabe T."/>
            <person name="Ryu J.S."/>
            <person name="Kubicek C.P."/>
            <person name="Schmoll M."/>
            <person name="Gaskell J."/>
            <person name="Hammel K.E."/>
            <person name="St John F.J."/>
            <person name="Vanden Wymelenberg A."/>
            <person name="Sabat G."/>
            <person name="Splinter BonDurant S."/>
            <person name="Syed K."/>
            <person name="Yadav J.S."/>
            <person name="Doddapaneni H."/>
            <person name="Subramanian V."/>
            <person name="Lavin J.L."/>
            <person name="Oguiza J.A."/>
            <person name="Perez G."/>
            <person name="Pisabarro A.G."/>
            <person name="Ramirez L."/>
            <person name="Santoyo F."/>
            <person name="Master E."/>
            <person name="Coutinho P.M."/>
            <person name="Henrissat B."/>
            <person name="Lombard V."/>
            <person name="Magnuson J.K."/>
            <person name="Kuees U."/>
            <person name="Hori C."/>
            <person name="Igarashi K."/>
            <person name="Samejima M."/>
            <person name="Held B.W."/>
            <person name="Barry K.W."/>
            <person name="LaButti K.M."/>
            <person name="Lapidus A."/>
            <person name="Lindquist E.A."/>
            <person name="Lucas S.M."/>
            <person name="Riley R."/>
            <person name="Salamov A.A."/>
            <person name="Hoffmeister D."/>
            <person name="Schwenk D."/>
            <person name="Hadar Y."/>
            <person name="Yarden O."/>
            <person name="de Vries R.P."/>
            <person name="Wiebenga A."/>
            <person name="Stenlid J."/>
            <person name="Eastwood D."/>
            <person name="Grigoriev I.V."/>
            <person name="Berka R.M."/>
            <person name="Blanchette R.A."/>
            <person name="Kersten P."/>
            <person name="Martinez A.T."/>
            <person name="Vicuna R."/>
            <person name="Cullen D."/>
        </authorList>
    </citation>
    <scope>NUCLEOTIDE SEQUENCE [LARGE SCALE GENOMIC DNA]</scope>
    <source>
        <strain evidence="2 3">B</strain>
    </source>
</reference>
<protein>
    <recommendedName>
        <fullName evidence="4">Protein-S-isoprenylcysteine O-methyltransferase</fullName>
    </recommendedName>
</protein>
<feature type="non-terminal residue" evidence="2">
    <location>
        <position position="1"/>
    </location>
</feature>
<dbReference type="AlphaFoldDB" id="M2QH71"/>
<keyword evidence="1" id="KW-1133">Transmembrane helix</keyword>
<evidence type="ECO:0000256" key="1">
    <source>
        <dbReference type="SAM" id="Phobius"/>
    </source>
</evidence>
<organism evidence="2 3">
    <name type="scientific">Ceriporiopsis subvermispora (strain B)</name>
    <name type="common">White-rot fungus</name>
    <name type="synonym">Gelatoporia subvermispora</name>
    <dbReference type="NCBI Taxonomy" id="914234"/>
    <lineage>
        <taxon>Eukaryota</taxon>
        <taxon>Fungi</taxon>
        <taxon>Dikarya</taxon>
        <taxon>Basidiomycota</taxon>
        <taxon>Agaricomycotina</taxon>
        <taxon>Agaricomycetes</taxon>
        <taxon>Polyporales</taxon>
        <taxon>Gelatoporiaceae</taxon>
        <taxon>Gelatoporia</taxon>
    </lineage>
</organism>
<proteinExistence type="predicted"/>
<feature type="transmembrane region" description="Helical" evidence="1">
    <location>
        <begin position="51"/>
        <end position="70"/>
    </location>
</feature>
<name>M2QH71_CERS8</name>
<feature type="non-terminal residue" evidence="2">
    <location>
        <position position="100"/>
    </location>
</feature>
<dbReference type="OrthoDB" id="422086at2759"/>
<keyword evidence="1" id="KW-0812">Transmembrane</keyword>
<evidence type="ECO:0000313" key="2">
    <source>
        <dbReference type="EMBL" id="EMD36383.1"/>
    </source>
</evidence>
<evidence type="ECO:0008006" key="4">
    <source>
        <dbReference type="Google" id="ProtNLM"/>
    </source>
</evidence>
<sequence>VITTGPCAVVRHPSCSVNIAYCAGSVLCLIASEWWTWKCGMLETFTGKDFALLWATNAALIALAGIKGAALEDVARRREFTKACESSPECTRHRICPYIY</sequence>
<keyword evidence="1" id="KW-0472">Membrane</keyword>
<dbReference type="Proteomes" id="UP000016930">
    <property type="component" value="Unassembled WGS sequence"/>
</dbReference>
<dbReference type="EMBL" id="KB445798">
    <property type="protein sequence ID" value="EMD36383.1"/>
    <property type="molecule type" value="Genomic_DNA"/>
</dbReference>
<gene>
    <name evidence="2" type="ORF">CERSUDRAFT_36239</name>
</gene>